<evidence type="ECO:0000313" key="3">
    <source>
        <dbReference type="Proteomes" id="UP000324308"/>
    </source>
</evidence>
<feature type="compositionally biased region" description="Basic residues" evidence="1">
    <location>
        <begin position="77"/>
        <end position="87"/>
    </location>
</feature>
<evidence type="ECO:0000256" key="1">
    <source>
        <dbReference type="SAM" id="MobiDB-lite"/>
    </source>
</evidence>
<sequence>MPYDDRNRWRRPHRPGPWRVEPPRSTACVTRRAGRTARGRDRSPVPVAAPPTGVSRSLTSRSSRPPEPPRQPPPWPRRGRRTGRAAE</sequence>
<feature type="region of interest" description="Disordered" evidence="1">
    <location>
        <begin position="1"/>
        <end position="87"/>
    </location>
</feature>
<protein>
    <submittedName>
        <fullName evidence="2">Uncharacterized protein</fullName>
    </submittedName>
</protein>
<feature type="compositionally biased region" description="Pro residues" evidence="1">
    <location>
        <begin position="65"/>
        <end position="76"/>
    </location>
</feature>
<organism evidence="2 3">
    <name type="scientific">Streptomyces tendae</name>
    <dbReference type="NCBI Taxonomy" id="1932"/>
    <lineage>
        <taxon>Bacteria</taxon>
        <taxon>Bacillati</taxon>
        <taxon>Actinomycetota</taxon>
        <taxon>Actinomycetes</taxon>
        <taxon>Kitasatosporales</taxon>
        <taxon>Streptomycetaceae</taxon>
        <taxon>Streptomyces</taxon>
    </lineage>
</organism>
<dbReference type="Proteomes" id="UP000324308">
    <property type="component" value="Chromosome"/>
</dbReference>
<dbReference type="EMBL" id="CP043959">
    <property type="protein sequence ID" value="QER87673.1"/>
    <property type="molecule type" value="Genomic_DNA"/>
</dbReference>
<reference evidence="2 3" key="1">
    <citation type="submission" date="2019-09" db="EMBL/GenBank/DDBJ databases">
        <title>Draft genome sequence of the Ebosin-producing strain Streptomyces sp. 139.</title>
        <authorList>
            <person name="Ai L."/>
            <person name="Geng M."/>
            <person name="Ma M."/>
            <person name="Bai L."/>
        </authorList>
    </citation>
    <scope>NUCLEOTIDE SEQUENCE [LARGE SCALE GENOMIC DNA]</scope>
    <source>
        <strain evidence="2 3">139</strain>
    </source>
</reference>
<proteinExistence type="predicted"/>
<gene>
    <name evidence="2" type="ORF">F3L20_19025</name>
</gene>
<accession>A0ABX5ZTB4</accession>
<name>A0ABX5ZTB4_STRTE</name>
<evidence type="ECO:0000313" key="2">
    <source>
        <dbReference type="EMBL" id="QER87673.1"/>
    </source>
</evidence>
<keyword evidence="3" id="KW-1185">Reference proteome</keyword>